<evidence type="ECO:0000313" key="2">
    <source>
        <dbReference type="Proteomes" id="UP000004110"/>
    </source>
</evidence>
<organism evidence="1 2">
    <name type="scientific">Bacteroides uniformis (strain ATCC 8492 / DSM 6597 / CCUG 4942 / CIP 103695 / JCM 5828 / KCTC 5204 / NCTC 13054 / VPI 0061)</name>
    <dbReference type="NCBI Taxonomy" id="411479"/>
    <lineage>
        <taxon>Bacteria</taxon>
        <taxon>Pseudomonadati</taxon>
        <taxon>Bacteroidota</taxon>
        <taxon>Bacteroidia</taxon>
        <taxon>Bacteroidales</taxon>
        <taxon>Bacteroidaceae</taxon>
        <taxon>Bacteroides</taxon>
    </lineage>
</organism>
<name>A0ABC9NGF5_BACUC</name>
<gene>
    <name evidence="1" type="ORF">BACUNI_00523</name>
</gene>
<dbReference type="AlphaFoldDB" id="A0ABC9NGF5"/>
<proteinExistence type="predicted"/>
<reference evidence="1" key="2">
    <citation type="submission" date="2013-11" db="EMBL/GenBank/DDBJ databases">
        <title>Draft genome sequence of Bacteroides uniformis (ATCC 8492).</title>
        <authorList>
            <person name="Sudarsanam P."/>
            <person name="Ley R."/>
            <person name="Guruge J."/>
            <person name="Turnbaugh P.J."/>
            <person name="Mahowald M."/>
            <person name="Liep D."/>
            <person name="Gordon J."/>
        </authorList>
    </citation>
    <scope>NUCLEOTIDE SEQUENCE</scope>
    <source>
        <strain evidence="1">ATCC 8492</strain>
    </source>
</reference>
<dbReference type="EMBL" id="AAYH02000034">
    <property type="protein sequence ID" value="EDO55857.1"/>
    <property type="molecule type" value="Genomic_DNA"/>
</dbReference>
<evidence type="ECO:0000313" key="1">
    <source>
        <dbReference type="EMBL" id="EDO55857.1"/>
    </source>
</evidence>
<accession>A0ABC9NGF5</accession>
<protein>
    <submittedName>
        <fullName evidence="1">Uncharacterized protein</fullName>
    </submittedName>
</protein>
<keyword evidence="2" id="KW-1185">Reference proteome</keyword>
<sequence>MPPESEDRLHLSIKNEQVHFVLRSVCTIFAPEKRYVERFE</sequence>
<comment type="caution">
    <text evidence="1">The sequence shown here is derived from an EMBL/GenBank/DDBJ whole genome shotgun (WGS) entry which is preliminary data.</text>
</comment>
<dbReference type="Proteomes" id="UP000004110">
    <property type="component" value="Unassembled WGS sequence"/>
</dbReference>
<reference evidence="1" key="1">
    <citation type="submission" date="2007-06" db="EMBL/GenBank/DDBJ databases">
        <authorList>
            <person name="Fulton L."/>
            <person name="Clifton S."/>
            <person name="Fulton B."/>
            <person name="Xu J."/>
            <person name="Minx P."/>
            <person name="Pepin K.H."/>
            <person name="Johnson M."/>
            <person name="Thiruvilangam P."/>
            <person name="Bhonagiri V."/>
            <person name="Nash W.E."/>
            <person name="Mardis E.R."/>
            <person name="Wilson R.K."/>
        </authorList>
    </citation>
    <scope>NUCLEOTIDE SEQUENCE [LARGE SCALE GENOMIC DNA]</scope>
    <source>
        <strain evidence="1">ATCC 8492</strain>
    </source>
</reference>